<dbReference type="InParanoid" id="A0A2S8SS86"/>
<dbReference type="PANTHER" id="PTHR13693:SF100">
    <property type="entry name" value="8-AMINO-7-OXONONANOATE SYNTHASE"/>
    <property type="match status" value="1"/>
</dbReference>
<comment type="cofactor">
    <cofactor evidence="1">
        <name>pyridoxal 5'-phosphate</name>
        <dbReference type="ChEBI" id="CHEBI:597326"/>
    </cofactor>
</comment>
<comment type="caution">
    <text evidence="5">The sequence shown here is derived from an EMBL/GenBank/DDBJ whole genome shotgun (WGS) entry which is preliminary data.</text>
</comment>
<dbReference type="Proteomes" id="UP000237684">
    <property type="component" value="Unassembled WGS sequence"/>
</dbReference>
<evidence type="ECO:0000256" key="2">
    <source>
        <dbReference type="ARBA" id="ARBA00022679"/>
    </source>
</evidence>
<dbReference type="InterPro" id="IPR015421">
    <property type="entry name" value="PyrdxlP-dep_Trfase_major"/>
</dbReference>
<evidence type="ECO:0000313" key="5">
    <source>
        <dbReference type="EMBL" id="PQV63638.1"/>
    </source>
</evidence>
<dbReference type="InterPro" id="IPR015422">
    <property type="entry name" value="PyrdxlP-dep_Trfase_small"/>
</dbReference>
<dbReference type="EMBL" id="NIGF01000010">
    <property type="protein sequence ID" value="PQV63638.1"/>
    <property type="molecule type" value="Genomic_DNA"/>
</dbReference>
<name>A0A2S8SS86_9BACT</name>
<dbReference type="GO" id="GO:0030170">
    <property type="term" value="F:pyridoxal phosphate binding"/>
    <property type="evidence" value="ECO:0007669"/>
    <property type="project" value="InterPro"/>
</dbReference>
<dbReference type="Gene3D" id="3.40.640.10">
    <property type="entry name" value="Type I PLP-dependent aspartate aminotransferase-like (Major domain)"/>
    <property type="match status" value="1"/>
</dbReference>
<dbReference type="InterPro" id="IPR015424">
    <property type="entry name" value="PyrdxlP-dep_Trfase"/>
</dbReference>
<gene>
    <name evidence="5" type="ORF">B1R32_110104</name>
</gene>
<evidence type="ECO:0000313" key="6">
    <source>
        <dbReference type="Proteomes" id="UP000237684"/>
    </source>
</evidence>
<dbReference type="InterPro" id="IPR004839">
    <property type="entry name" value="Aminotransferase_I/II_large"/>
</dbReference>
<keyword evidence="3" id="KW-0663">Pyridoxal phosphate</keyword>
<reference evidence="5 6" key="1">
    <citation type="journal article" date="2018" name="Syst. Appl. Microbiol.">
        <title>Abditibacterium utsteinense sp. nov., the first cultivated member of candidate phylum FBP, isolated from ice-free Antarctic soil samples.</title>
        <authorList>
            <person name="Tahon G."/>
            <person name="Tytgat B."/>
            <person name="Lebbe L."/>
            <person name="Carlier A."/>
            <person name="Willems A."/>
        </authorList>
    </citation>
    <scope>NUCLEOTIDE SEQUENCE [LARGE SCALE GENOMIC DNA]</scope>
    <source>
        <strain evidence="5 6">LMG 29911</strain>
    </source>
</reference>
<dbReference type="InterPro" id="IPR050087">
    <property type="entry name" value="AON_synthase_class-II"/>
</dbReference>
<dbReference type="GO" id="GO:0008710">
    <property type="term" value="F:8-amino-7-oxononanoate synthase activity"/>
    <property type="evidence" value="ECO:0007669"/>
    <property type="project" value="TreeGrafter"/>
</dbReference>
<keyword evidence="6" id="KW-1185">Reference proteome</keyword>
<evidence type="ECO:0000256" key="3">
    <source>
        <dbReference type="ARBA" id="ARBA00022898"/>
    </source>
</evidence>
<accession>A0A2S8SS86</accession>
<dbReference type="OrthoDB" id="9807157at2"/>
<dbReference type="GO" id="GO:0009102">
    <property type="term" value="P:biotin biosynthetic process"/>
    <property type="evidence" value="ECO:0007669"/>
    <property type="project" value="TreeGrafter"/>
</dbReference>
<keyword evidence="2 5" id="KW-0808">Transferase</keyword>
<sequence length="372" mass="40108">MKIWNHLESELKRRESQGLRRFLRAVPEGALDLAANDYLGLSHHPEVIEAAQQAAAKFGTGARASRLVSGHFSLVEELESGIARFKKCEASLVFSSGYAANMGVITALANSQTAIFCHKRNHASLLDACRFAQSSGATLRYFESNQKLRALLQNSPFPQKMIIVDGVFSMDGDVCDLPAILSLAREFDALILLDDAHGTGTLGATGRGTTEHFGLHDERIVCIGTLSKTLGSQGGFVAGPQVLIDFLLNSSRSFVYSTGLNPPAVGAALKALQMIQREPELVNRCRANARFLAAKLGGLGFEARLQPSPILPVLLRDSKCALELSQKLLENGLWCPAIRPPTVPSARLRIGVSARWNDADLACIVTGFSAVN</sequence>
<dbReference type="Gene3D" id="3.90.1150.10">
    <property type="entry name" value="Aspartate Aminotransferase, domain 1"/>
    <property type="match status" value="1"/>
</dbReference>
<evidence type="ECO:0000256" key="1">
    <source>
        <dbReference type="ARBA" id="ARBA00001933"/>
    </source>
</evidence>
<dbReference type="FunCoup" id="A0A2S8SS86">
    <property type="interactions" value="401"/>
</dbReference>
<dbReference type="PANTHER" id="PTHR13693">
    <property type="entry name" value="CLASS II AMINOTRANSFERASE/8-AMINO-7-OXONONANOATE SYNTHASE"/>
    <property type="match status" value="1"/>
</dbReference>
<dbReference type="Pfam" id="PF00155">
    <property type="entry name" value="Aminotran_1_2"/>
    <property type="match status" value="1"/>
</dbReference>
<dbReference type="SUPFAM" id="SSF53383">
    <property type="entry name" value="PLP-dependent transferases"/>
    <property type="match status" value="1"/>
</dbReference>
<evidence type="ECO:0000259" key="4">
    <source>
        <dbReference type="Pfam" id="PF00155"/>
    </source>
</evidence>
<dbReference type="RefSeq" id="WP_157947649.1">
    <property type="nucleotide sequence ID" value="NZ_NIGF01000010.1"/>
</dbReference>
<organism evidence="5 6">
    <name type="scientific">Abditibacterium utsteinense</name>
    <dbReference type="NCBI Taxonomy" id="1960156"/>
    <lineage>
        <taxon>Bacteria</taxon>
        <taxon>Pseudomonadati</taxon>
        <taxon>Abditibacteriota</taxon>
        <taxon>Abditibacteriia</taxon>
        <taxon>Abditibacteriales</taxon>
        <taxon>Abditibacteriaceae</taxon>
        <taxon>Abditibacterium</taxon>
    </lineage>
</organism>
<dbReference type="AlphaFoldDB" id="A0A2S8SS86"/>
<feature type="domain" description="Aminotransferase class I/classII large" evidence="4">
    <location>
        <begin position="31"/>
        <end position="362"/>
    </location>
</feature>
<protein>
    <submittedName>
        <fullName evidence="5">Glycine C-acetyltransferase/8-amino-7-oxononanoate synthase</fullName>
    </submittedName>
</protein>
<proteinExistence type="predicted"/>